<dbReference type="EMBL" id="BALG01000335">
    <property type="protein sequence ID" value="GAC44063.1"/>
    <property type="molecule type" value="Genomic_DNA"/>
</dbReference>
<organism evidence="2 3">
    <name type="scientific">Paenibacillus popilliae ATCC 14706</name>
    <dbReference type="NCBI Taxonomy" id="1212764"/>
    <lineage>
        <taxon>Bacteria</taxon>
        <taxon>Bacillati</taxon>
        <taxon>Bacillota</taxon>
        <taxon>Bacilli</taxon>
        <taxon>Bacillales</taxon>
        <taxon>Paenibacillaceae</taxon>
        <taxon>Paenibacillus</taxon>
    </lineage>
</organism>
<evidence type="ECO:0000313" key="3">
    <source>
        <dbReference type="Proteomes" id="UP000029453"/>
    </source>
</evidence>
<dbReference type="Pfam" id="PF01381">
    <property type="entry name" value="HTH_3"/>
    <property type="match status" value="1"/>
</dbReference>
<dbReference type="Gene3D" id="1.10.260.40">
    <property type="entry name" value="lambda repressor-like DNA-binding domains"/>
    <property type="match status" value="1"/>
</dbReference>
<reference evidence="2 3" key="1">
    <citation type="submission" date="2012-10" db="EMBL/GenBank/DDBJ databases">
        <title>Draft Genome Sequence of Paenibacillus popilliae ATCC 14706T.</title>
        <authorList>
            <person name="Iiyama K."/>
            <person name="Mori K."/>
            <person name="Mon H."/>
            <person name="Chieda Y."/>
            <person name="Lee J.M."/>
            <person name="Kusakabe T."/>
            <person name="Tashiro K."/>
            <person name="Asano S."/>
            <person name="Yasunaga-Aoki C."/>
            <person name="Shimizu S."/>
        </authorList>
    </citation>
    <scope>NUCLEOTIDE SEQUENCE [LARGE SCALE GENOMIC DNA]</scope>
    <source>
        <strain evidence="2 3">ATCC 14706</strain>
    </source>
</reference>
<dbReference type="Proteomes" id="UP000029453">
    <property type="component" value="Unassembled WGS sequence"/>
</dbReference>
<evidence type="ECO:0000259" key="1">
    <source>
        <dbReference type="PROSITE" id="PS50943"/>
    </source>
</evidence>
<accession>M9M855</accession>
<dbReference type="PROSITE" id="PS50943">
    <property type="entry name" value="HTH_CROC1"/>
    <property type="match status" value="1"/>
</dbReference>
<sequence>MGMTVIKTMGELIQDTRRALDITLTQLSVMSGIPKGTISKIEKGDVKRPEFETIRPLAMVLKIPLETLINYYVEIEKRSESLMCILQTTIQQCQNAELIRKVATKFLESPNEDSLDLTEKLYRTIKSVENNSIQLLLYDLIIDYSRSHGIMPYIAKGMYQKYLIERDDFSRLKETYYSGKYVLHYVDFLSQHDRIELYYKLGVHALRLRLYEESIDHSKRLLVEDSGTSPHKVNALCLLMEAYFCIEKYEEAEIYCLQYKQFNYPQIQENVALVEALLKAKRGHVDQAINQLQKLLKTCSDLSALPVTKHLLKLNLQQNNLAEANAIIESSRINVSFIDERNPLNYFNYADYLRVQGEYYLVLGDIEQCIAHMVESASWYSKVNDTFHERSSHLIMRMVMEK</sequence>
<dbReference type="InterPro" id="IPR010982">
    <property type="entry name" value="Lambda_DNA-bd_dom_sf"/>
</dbReference>
<dbReference type="InterPro" id="IPR011990">
    <property type="entry name" value="TPR-like_helical_dom_sf"/>
</dbReference>
<dbReference type="GO" id="GO:0003677">
    <property type="term" value="F:DNA binding"/>
    <property type="evidence" value="ECO:0007669"/>
    <property type="project" value="InterPro"/>
</dbReference>
<gene>
    <name evidence="2" type="ORF">PPOP_3464</name>
</gene>
<feature type="domain" description="HTH cro/C1-type" evidence="1">
    <location>
        <begin position="13"/>
        <end position="68"/>
    </location>
</feature>
<feature type="non-terminal residue" evidence="2">
    <location>
        <position position="402"/>
    </location>
</feature>
<dbReference type="SUPFAM" id="SSF48452">
    <property type="entry name" value="TPR-like"/>
    <property type="match status" value="1"/>
</dbReference>
<dbReference type="SMART" id="SM00530">
    <property type="entry name" value="HTH_XRE"/>
    <property type="match status" value="1"/>
</dbReference>
<dbReference type="InterPro" id="IPR001387">
    <property type="entry name" value="Cro/C1-type_HTH"/>
</dbReference>
<evidence type="ECO:0000313" key="2">
    <source>
        <dbReference type="EMBL" id="GAC44063.1"/>
    </source>
</evidence>
<dbReference type="AlphaFoldDB" id="M9M855"/>
<name>M9M855_PAEPP</name>
<keyword evidence="3" id="KW-1185">Reference proteome</keyword>
<dbReference type="SUPFAM" id="SSF47413">
    <property type="entry name" value="lambda repressor-like DNA-binding domains"/>
    <property type="match status" value="1"/>
</dbReference>
<proteinExistence type="predicted"/>
<protein>
    <submittedName>
        <fullName evidence="2">Predicted transcriptional regulator</fullName>
    </submittedName>
</protein>
<comment type="caution">
    <text evidence="2">The sequence shown here is derived from an EMBL/GenBank/DDBJ whole genome shotgun (WGS) entry which is preliminary data.</text>
</comment>
<dbReference type="Gene3D" id="1.25.40.10">
    <property type="entry name" value="Tetratricopeptide repeat domain"/>
    <property type="match status" value="1"/>
</dbReference>
<dbReference type="OrthoDB" id="2508844at2"/>
<dbReference type="CDD" id="cd00093">
    <property type="entry name" value="HTH_XRE"/>
    <property type="match status" value="1"/>
</dbReference>